<dbReference type="CDD" id="cd00077">
    <property type="entry name" value="HDc"/>
    <property type="match status" value="1"/>
</dbReference>
<gene>
    <name evidence="3" type="ORF">SAMN04487900_103102</name>
    <name evidence="2" type="ORF">SAMN04487901_11650</name>
</gene>
<sequence length="178" mass="20613">MDYKILIDKYYPEDDDLKALLMKHSRQVADKCILACERHPELQLDRAFVEEAAMLHDIGIRWCHAPGIFCEGEEPYIRHGLIGGEILRKEGFPQHARVCERHTGTGLTREQIIRQNLPLPEEDFTPETLEEQLVCYADKFFSKSHPDRVLSVADAARSLEKFGLEGVEKFLEWAKKFE</sequence>
<dbReference type="NCBIfam" id="TIGR00277">
    <property type="entry name" value="HDIG"/>
    <property type="match status" value="1"/>
</dbReference>
<dbReference type="InterPro" id="IPR006674">
    <property type="entry name" value="HD_domain"/>
</dbReference>
<accession>A0A1H0ECR7</accession>
<dbReference type="InterPro" id="IPR051094">
    <property type="entry name" value="Diverse_Catalytic_Enzymes"/>
</dbReference>
<dbReference type="InterPro" id="IPR006675">
    <property type="entry name" value="HDIG_dom"/>
</dbReference>
<evidence type="ECO:0000313" key="2">
    <source>
        <dbReference type="EMBL" id="SDH09328.1"/>
    </source>
</evidence>
<reference evidence="3 4" key="1">
    <citation type="submission" date="2016-10" db="EMBL/GenBank/DDBJ databases">
        <authorList>
            <person name="Varghese N."/>
            <person name="Submissions S."/>
        </authorList>
    </citation>
    <scope>NUCLEOTIDE SEQUENCE</scope>
    <source>
        <strain evidence="3">BP1-145</strain>
        <strain evidence="4">BP1-148</strain>
    </source>
</reference>
<accession>A0A1G7ZKX1</accession>
<dbReference type="SUPFAM" id="SSF109604">
    <property type="entry name" value="HD-domain/PDEase-like"/>
    <property type="match status" value="1"/>
</dbReference>
<dbReference type="EMBL" id="FNCQ01000016">
    <property type="protein sequence ID" value="SDH09328.1"/>
    <property type="molecule type" value="Genomic_DNA"/>
</dbReference>
<name>A0A1H0ECR7_9BACT</name>
<dbReference type="InterPro" id="IPR003607">
    <property type="entry name" value="HD/PDEase_dom"/>
</dbReference>
<dbReference type="AlphaFoldDB" id="A0A1H0ECR7"/>
<evidence type="ECO:0000259" key="1">
    <source>
        <dbReference type="Pfam" id="PF01966"/>
    </source>
</evidence>
<reference evidence="2 5" key="2">
    <citation type="submission" date="2016-10" db="EMBL/GenBank/DDBJ databases">
        <authorList>
            <person name="de Groot N.N."/>
        </authorList>
    </citation>
    <scope>NUCLEOTIDE SEQUENCE [LARGE SCALE GENOMIC DNA]</scope>
    <source>
        <strain evidence="5">BP1-145</strain>
        <strain evidence="2">BP1-148</strain>
    </source>
</reference>
<dbReference type="RefSeq" id="WP_091818775.1">
    <property type="nucleotide sequence ID" value="NZ_CP091792.1"/>
</dbReference>
<dbReference type="Proteomes" id="UP000199134">
    <property type="component" value="Unassembled WGS sequence"/>
</dbReference>
<dbReference type="PANTHER" id="PTHR35795:SF1">
    <property type="entry name" value="BIS(5'-NUCLEOSYL)-TETRAPHOSPHATASE, SYMMETRICAL"/>
    <property type="match status" value="1"/>
</dbReference>
<dbReference type="Proteomes" id="UP000198779">
    <property type="component" value="Unassembled WGS sequence"/>
</dbReference>
<keyword evidence="4" id="KW-1185">Reference proteome</keyword>
<dbReference type="PANTHER" id="PTHR35795">
    <property type="entry name" value="SLR1885 PROTEIN"/>
    <property type="match status" value="1"/>
</dbReference>
<dbReference type="Gene3D" id="1.10.3210.10">
    <property type="entry name" value="Hypothetical protein af1432"/>
    <property type="match status" value="1"/>
</dbReference>
<protein>
    <recommendedName>
        <fullName evidence="1">HD domain-containing protein</fullName>
    </recommendedName>
</protein>
<organism evidence="3 5">
    <name type="scientific">Prevotella communis</name>
    <dbReference type="NCBI Taxonomy" id="2913614"/>
    <lineage>
        <taxon>Bacteria</taxon>
        <taxon>Pseudomonadati</taxon>
        <taxon>Bacteroidota</taxon>
        <taxon>Bacteroidia</taxon>
        <taxon>Bacteroidales</taxon>
        <taxon>Prevotellaceae</taxon>
        <taxon>Prevotella</taxon>
    </lineage>
</organism>
<dbReference type="STRING" id="645274.SAMN04487901_11650"/>
<evidence type="ECO:0000313" key="5">
    <source>
        <dbReference type="Proteomes" id="UP000199134"/>
    </source>
</evidence>
<dbReference type="Pfam" id="PF01966">
    <property type="entry name" value="HD"/>
    <property type="match status" value="1"/>
</dbReference>
<proteinExistence type="predicted"/>
<evidence type="ECO:0000313" key="3">
    <source>
        <dbReference type="EMBL" id="SDN80130.1"/>
    </source>
</evidence>
<feature type="domain" description="HD" evidence="1">
    <location>
        <begin position="23"/>
        <end position="140"/>
    </location>
</feature>
<evidence type="ECO:0000313" key="4">
    <source>
        <dbReference type="Proteomes" id="UP000198779"/>
    </source>
</evidence>
<dbReference type="EMBL" id="FNIW01000003">
    <property type="protein sequence ID" value="SDN80130.1"/>
    <property type="molecule type" value="Genomic_DNA"/>
</dbReference>
<dbReference type="OrthoDB" id="1722553at2"/>